<dbReference type="STRING" id="641491.DND132_0829"/>
<dbReference type="Gene3D" id="3.30.70.20">
    <property type="match status" value="1"/>
</dbReference>
<accession>F0JHI4</accession>
<gene>
    <name evidence="1" type="ORF">DND132_0829</name>
</gene>
<dbReference type="Proteomes" id="UP000007845">
    <property type="component" value="Chromosome"/>
</dbReference>
<name>F0JHI4_9BACT</name>
<sequence length="84" mass="9524">MLAILDNGYYYLTMSNTNTCTKLREVAIELGDCRSCQGCIDLNPDVFQWDEALDMPYVSRSEVTEDEVRDIMNACPEGCIVFVD</sequence>
<proteinExistence type="predicted"/>
<evidence type="ECO:0000313" key="2">
    <source>
        <dbReference type="Proteomes" id="UP000007845"/>
    </source>
</evidence>
<protein>
    <recommendedName>
        <fullName evidence="3">Ferredoxin</fullName>
    </recommendedName>
</protein>
<dbReference type="SUPFAM" id="SSF54862">
    <property type="entry name" value="4Fe-4S ferredoxins"/>
    <property type="match status" value="1"/>
</dbReference>
<dbReference type="KEGG" id="ddn:DND132_0829"/>
<dbReference type="eggNOG" id="ENOG50318CN">
    <property type="taxonomic scope" value="Bacteria"/>
</dbReference>
<dbReference type="HOGENOM" id="CLU_139698_7_0_7"/>
<organism evidence="1 2">
    <name type="scientific">Pseudodesulfovibrio mercurii</name>
    <dbReference type="NCBI Taxonomy" id="641491"/>
    <lineage>
        <taxon>Bacteria</taxon>
        <taxon>Pseudomonadati</taxon>
        <taxon>Thermodesulfobacteriota</taxon>
        <taxon>Desulfovibrionia</taxon>
        <taxon>Desulfovibrionales</taxon>
        <taxon>Desulfovibrionaceae</taxon>
    </lineage>
</organism>
<evidence type="ECO:0000313" key="1">
    <source>
        <dbReference type="EMBL" id="EGB14044.1"/>
    </source>
</evidence>
<dbReference type="EMBL" id="CP003220">
    <property type="protein sequence ID" value="EGB14044.1"/>
    <property type="molecule type" value="Genomic_DNA"/>
</dbReference>
<dbReference type="Pfam" id="PF13370">
    <property type="entry name" value="Fer4_13"/>
    <property type="match status" value="1"/>
</dbReference>
<keyword evidence="2" id="KW-1185">Reference proteome</keyword>
<dbReference type="AlphaFoldDB" id="F0JHI4"/>
<evidence type="ECO:0008006" key="3">
    <source>
        <dbReference type="Google" id="ProtNLM"/>
    </source>
</evidence>
<reference evidence="1 2" key="1">
    <citation type="journal article" date="2011" name="J. Bacteriol.">
        <title>Genome sequence of the mercury-methylating strain Desulfovibrio desulfuricans ND132.</title>
        <authorList>
            <person name="Brown S.D."/>
            <person name="Gilmour C.C."/>
            <person name="Kucken A.M."/>
            <person name="Wall J.D."/>
            <person name="Elias D.A."/>
            <person name="Brandt C.C."/>
            <person name="Podar M."/>
            <person name="Chertkov O."/>
            <person name="Held B."/>
            <person name="Bruce D.C."/>
            <person name="Detter J.C."/>
            <person name="Tapia R."/>
            <person name="Han C.S."/>
            <person name="Goodwin L.A."/>
            <person name="Cheng J.F."/>
            <person name="Pitluck S."/>
            <person name="Woyke T."/>
            <person name="Mikhailova N."/>
            <person name="Ivanova N.N."/>
            <person name="Han J."/>
            <person name="Lucas S."/>
            <person name="Lapidus A.L."/>
            <person name="Land M.L."/>
            <person name="Hauser L.J."/>
            <person name="Palumbo A.V."/>
        </authorList>
    </citation>
    <scope>NUCLEOTIDE SEQUENCE [LARGE SCALE GENOMIC DNA]</scope>
    <source>
        <strain evidence="1 2">ND132</strain>
    </source>
</reference>